<keyword evidence="1" id="KW-0812">Transmembrane</keyword>
<proteinExistence type="predicted"/>
<sequence>MVEGMLLILSIYGLSILAVHVIYAGYAASGKETAHFVLVCRDNEQQLEWIVRTLRWFHWLHGKSVDITLIDQGSADQTMEMAAKMEDEGWVRLNRLQTAGDYDEYERLLAERTCLVLNLNRREDLASLSFLQ</sequence>
<evidence type="ECO:0000313" key="3">
    <source>
        <dbReference type="Proteomes" id="UP000677918"/>
    </source>
</evidence>
<dbReference type="AlphaFoldDB" id="A0A8J4H9B4"/>
<evidence type="ECO:0000313" key="2">
    <source>
        <dbReference type="EMBL" id="GIQ71238.1"/>
    </source>
</evidence>
<gene>
    <name evidence="2" type="ORF">XYCOK13_40620</name>
</gene>
<feature type="transmembrane region" description="Helical" evidence="1">
    <location>
        <begin position="6"/>
        <end position="26"/>
    </location>
</feature>
<evidence type="ECO:0000256" key="1">
    <source>
        <dbReference type="SAM" id="Phobius"/>
    </source>
</evidence>
<organism evidence="2 3">
    <name type="scientific">Xylanibacillus composti</name>
    <dbReference type="NCBI Taxonomy" id="1572762"/>
    <lineage>
        <taxon>Bacteria</taxon>
        <taxon>Bacillati</taxon>
        <taxon>Bacillota</taxon>
        <taxon>Bacilli</taxon>
        <taxon>Bacillales</taxon>
        <taxon>Paenibacillaceae</taxon>
        <taxon>Xylanibacillus</taxon>
    </lineage>
</organism>
<keyword evidence="3" id="KW-1185">Reference proteome</keyword>
<protein>
    <submittedName>
        <fullName evidence="2">Uncharacterized protein</fullName>
    </submittedName>
</protein>
<dbReference type="EMBL" id="BOVK01000075">
    <property type="protein sequence ID" value="GIQ71238.1"/>
    <property type="molecule type" value="Genomic_DNA"/>
</dbReference>
<name>A0A8J4H9B4_9BACL</name>
<dbReference type="RefSeq" id="WP_213414038.1">
    <property type="nucleotide sequence ID" value="NZ_BOVK01000075.1"/>
</dbReference>
<keyword evidence="1" id="KW-0472">Membrane</keyword>
<dbReference type="Proteomes" id="UP000677918">
    <property type="component" value="Unassembled WGS sequence"/>
</dbReference>
<accession>A0A8J4H9B4</accession>
<keyword evidence="1" id="KW-1133">Transmembrane helix</keyword>
<reference evidence="2" key="1">
    <citation type="submission" date="2021-04" db="EMBL/GenBank/DDBJ databases">
        <title>Draft genome sequence of Xylanibacillus composti strain K13.</title>
        <authorList>
            <person name="Uke A."/>
            <person name="Chhe C."/>
            <person name="Baramee S."/>
            <person name="Kosugi A."/>
        </authorList>
    </citation>
    <scope>NUCLEOTIDE SEQUENCE</scope>
    <source>
        <strain evidence="2">K13</strain>
    </source>
</reference>
<comment type="caution">
    <text evidence="2">The sequence shown here is derived from an EMBL/GenBank/DDBJ whole genome shotgun (WGS) entry which is preliminary data.</text>
</comment>